<evidence type="ECO:0000256" key="1">
    <source>
        <dbReference type="SAM" id="SignalP"/>
    </source>
</evidence>
<dbReference type="InterPro" id="IPR011065">
    <property type="entry name" value="Kunitz_inhibitor_STI-like_sf"/>
</dbReference>
<dbReference type="GO" id="GO:0004866">
    <property type="term" value="F:endopeptidase inhibitor activity"/>
    <property type="evidence" value="ECO:0007669"/>
    <property type="project" value="InterPro"/>
</dbReference>
<evidence type="ECO:0000313" key="2">
    <source>
        <dbReference type="EMBL" id="JAT52353.1"/>
    </source>
</evidence>
<accession>A0A1D1YCI2</accession>
<dbReference type="Pfam" id="PF00197">
    <property type="entry name" value="Kunitz_legume"/>
    <property type="match status" value="1"/>
</dbReference>
<name>A0A1D1YCI2_9ARAE</name>
<gene>
    <name evidence="2" type="primary">MIRA_3</name>
    <name evidence="2" type="ORF">g.48901</name>
</gene>
<dbReference type="AlphaFoldDB" id="A0A1D1YCI2"/>
<feature type="signal peptide" evidence="1">
    <location>
        <begin position="1"/>
        <end position="21"/>
    </location>
</feature>
<sequence length="204" mass="21544">MGNTNPVLLFLSALLLSAAAARTPTRPAAVLDVSGQSLRRGVEYYVLPVYRGRGGGLTLAGRNGTTCPLNVAQEAPEVADGLPLTFRPADAREAAVRLSADANVEFAASTACVQSTVWRLGGADGAAGRRYVTAGGVAGSPGVGTVSNWFKIERDGERDYKLVFCPTVCSFCKVVCGDLGVFYEDGRRWLALTDQPLPVMFKKA</sequence>
<feature type="chain" id="PRO_5008900109" evidence="1">
    <location>
        <begin position="22"/>
        <end position="204"/>
    </location>
</feature>
<dbReference type="PRINTS" id="PR00291">
    <property type="entry name" value="KUNITZINHBTR"/>
</dbReference>
<dbReference type="InterPro" id="IPR002160">
    <property type="entry name" value="Prot_inh_Kunz-lg"/>
</dbReference>
<proteinExistence type="predicted"/>
<dbReference type="SMART" id="SM00452">
    <property type="entry name" value="STI"/>
    <property type="match status" value="1"/>
</dbReference>
<keyword evidence="1" id="KW-0732">Signal</keyword>
<dbReference type="Gene3D" id="2.80.10.50">
    <property type="match status" value="1"/>
</dbReference>
<organism evidence="2">
    <name type="scientific">Anthurium amnicola</name>
    <dbReference type="NCBI Taxonomy" id="1678845"/>
    <lineage>
        <taxon>Eukaryota</taxon>
        <taxon>Viridiplantae</taxon>
        <taxon>Streptophyta</taxon>
        <taxon>Embryophyta</taxon>
        <taxon>Tracheophyta</taxon>
        <taxon>Spermatophyta</taxon>
        <taxon>Magnoliopsida</taxon>
        <taxon>Liliopsida</taxon>
        <taxon>Araceae</taxon>
        <taxon>Pothoideae</taxon>
        <taxon>Potheae</taxon>
        <taxon>Anthurium</taxon>
    </lineage>
</organism>
<dbReference type="PANTHER" id="PTHR33107:SF5">
    <property type="entry name" value="KUNITZ TRYPSIN INHIBITOR 5"/>
    <property type="match status" value="1"/>
</dbReference>
<protein>
    <submittedName>
        <fullName evidence="2">Miraculin</fullName>
    </submittedName>
</protein>
<dbReference type="SUPFAM" id="SSF50386">
    <property type="entry name" value="STI-like"/>
    <property type="match status" value="1"/>
</dbReference>
<dbReference type="EMBL" id="GDJX01015583">
    <property type="protein sequence ID" value="JAT52353.1"/>
    <property type="molecule type" value="Transcribed_RNA"/>
</dbReference>
<reference evidence="2" key="1">
    <citation type="submission" date="2015-07" db="EMBL/GenBank/DDBJ databases">
        <title>Transcriptome Assembly of Anthurium amnicola.</title>
        <authorList>
            <person name="Suzuki J."/>
        </authorList>
    </citation>
    <scope>NUCLEOTIDE SEQUENCE</scope>
</reference>
<dbReference type="CDD" id="cd23375">
    <property type="entry name" value="beta-trefoil_STI_VvMLP-like"/>
    <property type="match status" value="1"/>
</dbReference>
<dbReference type="PANTHER" id="PTHR33107">
    <property type="entry name" value="KUNITZ TRYPSIN INHIBITOR 2"/>
    <property type="match status" value="1"/>
</dbReference>